<accession>A0A9W9CIC3</accession>
<dbReference type="OrthoDB" id="415590at2759"/>
<evidence type="ECO:0008006" key="6">
    <source>
        <dbReference type="Google" id="ProtNLM"/>
    </source>
</evidence>
<dbReference type="EMBL" id="JAPEUY010000018">
    <property type="protein sequence ID" value="KAJ4363978.1"/>
    <property type="molecule type" value="Genomic_DNA"/>
</dbReference>
<keyword evidence="5" id="KW-1185">Reference proteome</keyword>
<dbReference type="PANTHER" id="PTHR37534:SF24">
    <property type="entry name" value="MISCELLANEOUS ZN(II)2CYS6 TRANSCRIPTION FACTOR (EUROFUNG)-RELATED"/>
    <property type="match status" value="1"/>
</dbReference>
<evidence type="ECO:0000256" key="3">
    <source>
        <dbReference type="SAM" id="MobiDB-lite"/>
    </source>
</evidence>
<gene>
    <name evidence="4" type="ORF">N0V83_009432</name>
</gene>
<organism evidence="4 5">
    <name type="scientific">Neocucurbitaria cava</name>
    <dbReference type="NCBI Taxonomy" id="798079"/>
    <lineage>
        <taxon>Eukaryota</taxon>
        <taxon>Fungi</taxon>
        <taxon>Dikarya</taxon>
        <taxon>Ascomycota</taxon>
        <taxon>Pezizomycotina</taxon>
        <taxon>Dothideomycetes</taxon>
        <taxon>Pleosporomycetidae</taxon>
        <taxon>Pleosporales</taxon>
        <taxon>Pleosporineae</taxon>
        <taxon>Cucurbitariaceae</taxon>
        <taxon>Neocucurbitaria</taxon>
    </lineage>
</organism>
<evidence type="ECO:0000256" key="1">
    <source>
        <dbReference type="ARBA" id="ARBA00004123"/>
    </source>
</evidence>
<evidence type="ECO:0000313" key="5">
    <source>
        <dbReference type="Proteomes" id="UP001140560"/>
    </source>
</evidence>
<dbReference type="GO" id="GO:0045944">
    <property type="term" value="P:positive regulation of transcription by RNA polymerase II"/>
    <property type="evidence" value="ECO:0007669"/>
    <property type="project" value="TreeGrafter"/>
</dbReference>
<dbReference type="Proteomes" id="UP001140560">
    <property type="component" value="Unassembled WGS sequence"/>
</dbReference>
<keyword evidence="2" id="KW-0539">Nucleus</keyword>
<comment type="caution">
    <text evidence="4">The sequence shown here is derived from an EMBL/GenBank/DDBJ whole genome shotgun (WGS) entry which is preliminary data.</text>
</comment>
<protein>
    <recommendedName>
        <fullName evidence="6">C6 transcription factor</fullName>
    </recommendedName>
</protein>
<sequence>MADGPTNKRRRLHEDGPINTHGDFLSTFLPTPVTETGPGLDGYGFESMDPFLSPATASSWPFDEFAHDPDYLASQETLRSLLFTTARSAAPTRSGTPVDGEEPAGSVNIKQVLSKGRRVQYLKNYMSQVAPWVKLGTTTKSGNTTNTLQLDMFDSKHAFGIQLPALAKESAPLLYAILAIGARQLERKEKIQSSFDSLELYQEAIRLLTPLLSARDTQVIAACVILCCLEMFSASAQDWRHHLEGCAAIFGAFGVNGFTGDILQAVFWCYARMDVCGALISDGTESTLLSPSQWLPAGITEDAAEALFRSAPSPDMYANYAVYLCAKTCELTSDRNKYVELGTENGCDASNFQQRWSQLWEQLSNWALYRPKEMLPVETTIPTPFPHILFAHWAAISSNQLYHTSCVLLLNANPKHKILHGSSPTASTMWHVKRICGISLANPHEGCLNNAIQPLWIAGRLLSHSSEQALVVKTIRHIEVLTGWTATWRIRDLESTWGYKVRPEV</sequence>
<dbReference type="Pfam" id="PF11951">
    <property type="entry name" value="Fungal_trans_2"/>
    <property type="match status" value="1"/>
</dbReference>
<evidence type="ECO:0000256" key="2">
    <source>
        <dbReference type="ARBA" id="ARBA00023242"/>
    </source>
</evidence>
<comment type="subcellular location">
    <subcellularLocation>
        <location evidence="1">Nucleus</location>
    </subcellularLocation>
</comment>
<dbReference type="GO" id="GO:0003700">
    <property type="term" value="F:DNA-binding transcription factor activity"/>
    <property type="evidence" value="ECO:0007669"/>
    <property type="project" value="TreeGrafter"/>
</dbReference>
<dbReference type="CDD" id="cd12148">
    <property type="entry name" value="fungal_TF_MHR"/>
    <property type="match status" value="1"/>
</dbReference>
<name>A0A9W9CIC3_9PLEO</name>
<dbReference type="PANTHER" id="PTHR37534">
    <property type="entry name" value="TRANSCRIPTIONAL ACTIVATOR PROTEIN UGA3"/>
    <property type="match status" value="1"/>
</dbReference>
<evidence type="ECO:0000313" key="4">
    <source>
        <dbReference type="EMBL" id="KAJ4363978.1"/>
    </source>
</evidence>
<reference evidence="4" key="1">
    <citation type="submission" date="2022-10" db="EMBL/GenBank/DDBJ databases">
        <title>Tapping the CABI collections for fungal endophytes: first genome assemblies for Collariella, Neodidymelliopsis, Ascochyta clinopodiicola, Didymella pomorum, Didymosphaeria variabile, Neocosmospora piperis and Neocucurbitaria cava.</title>
        <authorList>
            <person name="Hill R."/>
        </authorList>
    </citation>
    <scope>NUCLEOTIDE SEQUENCE</scope>
    <source>
        <strain evidence="4">IMI 356814</strain>
    </source>
</reference>
<dbReference type="InterPro" id="IPR021858">
    <property type="entry name" value="Fun_TF"/>
</dbReference>
<feature type="region of interest" description="Disordered" evidence="3">
    <location>
        <begin position="1"/>
        <end position="31"/>
    </location>
</feature>
<dbReference type="AlphaFoldDB" id="A0A9W9CIC3"/>
<dbReference type="GO" id="GO:0000976">
    <property type="term" value="F:transcription cis-regulatory region binding"/>
    <property type="evidence" value="ECO:0007669"/>
    <property type="project" value="TreeGrafter"/>
</dbReference>
<proteinExistence type="predicted"/>
<dbReference type="GO" id="GO:0005634">
    <property type="term" value="C:nucleus"/>
    <property type="evidence" value="ECO:0007669"/>
    <property type="project" value="UniProtKB-SubCell"/>
</dbReference>